<comment type="caution">
    <text evidence="1">The sequence shown here is derived from an EMBL/GenBank/DDBJ whole genome shotgun (WGS) entry which is preliminary data.</text>
</comment>
<accession>A0ABU6FZM3</accession>
<reference evidence="1 2" key="1">
    <citation type="submission" date="2023-03" db="EMBL/GenBank/DDBJ databases">
        <title>Bacillus Genome Sequencing.</title>
        <authorList>
            <person name="Dunlap C."/>
        </authorList>
    </citation>
    <scope>NUCLEOTIDE SEQUENCE [LARGE SCALE GENOMIC DNA]</scope>
    <source>
        <strain evidence="1 2">BD-533</strain>
    </source>
</reference>
<dbReference type="Proteomes" id="UP001338137">
    <property type="component" value="Unassembled WGS sequence"/>
</dbReference>
<keyword evidence="2" id="KW-1185">Reference proteome</keyword>
<evidence type="ECO:0000313" key="1">
    <source>
        <dbReference type="EMBL" id="MEC0227351.1"/>
    </source>
</evidence>
<gene>
    <name evidence="1" type="ORF">P4I72_09470</name>
</gene>
<dbReference type="RefSeq" id="WP_326071691.1">
    <property type="nucleotide sequence ID" value="NZ_JARLKY010000019.1"/>
</dbReference>
<evidence type="ECO:0000313" key="2">
    <source>
        <dbReference type="Proteomes" id="UP001338137"/>
    </source>
</evidence>
<name>A0ABU6FZM3_9BACL</name>
<sequence>MATAQNEKQKLMSAQQLRAFATVITPTEIKKFIADNKEAYNDFLKKTTLK</sequence>
<organism evidence="1 2">
    <name type="scientific">Paenibacillus alba</name>
    <dbReference type="NCBI Taxonomy" id="1197127"/>
    <lineage>
        <taxon>Bacteria</taxon>
        <taxon>Bacillati</taxon>
        <taxon>Bacillota</taxon>
        <taxon>Bacilli</taxon>
        <taxon>Bacillales</taxon>
        <taxon>Paenibacillaceae</taxon>
        <taxon>Paenibacillus</taxon>
    </lineage>
</organism>
<protein>
    <submittedName>
        <fullName evidence="1">Uncharacterized protein</fullName>
    </submittedName>
</protein>
<dbReference type="EMBL" id="JARLKY010000019">
    <property type="protein sequence ID" value="MEC0227351.1"/>
    <property type="molecule type" value="Genomic_DNA"/>
</dbReference>
<proteinExistence type="predicted"/>